<dbReference type="InterPro" id="IPR019734">
    <property type="entry name" value="TPR_rpt"/>
</dbReference>
<sequence>MKPILYVIVLFSFLAGCESTSQQSAPPPSVASLLNNEHFQQVELKDPELFTLPAEEQKRFLNYFTRHQGDYLRDDQVLYQYLENKLSNFNYFSATLNAQQALQNEQGNCISLAILTHAYAQLVGLKTGFQAVSSEPVYSKQNNIVYVSGHFRTKVYAPLSEEDNYLVPPGTVIDYFPARGSFYSGRAELKDLISRYYSNLASDALIANQFDLSYSYILKANEYTPNSAALYNLAAVLHRQSGDLAGAKHIYQTAMQHGFKDTNLLHNYAVLAEQLNDQVLAEQLNSQLAMLRQDPFELLATAINARNNGQFYKAKQQLEEAIALAPYLSEPYIELAIVSYQQGNEQSSKEWLEKAIEIENKDEKLALYHAKLFALKGQH</sequence>
<proteinExistence type="predicted"/>
<dbReference type="Gene3D" id="1.25.40.10">
    <property type="entry name" value="Tetratricopeptide repeat domain"/>
    <property type="match status" value="2"/>
</dbReference>
<dbReference type="Proteomes" id="UP001377972">
    <property type="component" value="Unassembled WGS sequence"/>
</dbReference>
<organism evidence="1 3">
    <name type="scientific">Pseudoalteromonas lipolytica</name>
    <dbReference type="NCBI Taxonomy" id="570156"/>
    <lineage>
        <taxon>Bacteria</taxon>
        <taxon>Pseudomonadati</taxon>
        <taxon>Pseudomonadota</taxon>
        <taxon>Gammaproteobacteria</taxon>
        <taxon>Alteromonadales</taxon>
        <taxon>Pseudoalteromonadaceae</taxon>
        <taxon>Pseudoalteromonas</taxon>
    </lineage>
</organism>
<dbReference type="AlphaFoldDB" id="A0A0P7D5Z6"/>
<dbReference type="Proteomes" id="UP000050378">
    <property type="component" value="Unassembled WGS sequence"/>
</dbReference>
<dbReference type="OrthoDB" id="6254323at2"/>
<dbReference type="PATRIC" id="fig|570156.3.peg.2452"/>
<protein>
    <submittedName>
        <fullName evidence="1">Uncharacterized protein</fullName>
    </submittedName>
</protein>
<dbReference type="RefSeq" id="WP_054552303.1">
    <property type="nucleotide sequence ID" value="NZ_JAQPZS010000002.1"/>
</dbReference>
<evidence type="ECO:0000313" key="3">
    <source>
        <dbReference type="Proteomes" id="UP000050378"/>
    </source>
</evidence>
<evidence type="ECO:0000313" key="2">
    <source>
        <dbReference type="EMBL" id="MEJ6495131.1"/>
    </source>
</evidence>
<gene>
    <name evidence="1" type="ORF">AOG27_07000</name>
    <name evidence="2" type="ORF">PQI24_03765</name>
</gene>
<accession>A0A0P7D5Z6</accession>
<evidence type="ECO:0000313" key="4">
    <source>
        <dbReference type="Proteomes" id="UP001377972"/>
    </source>
</evidence>
<keyword evidence="4" id="KW-1185">Reference proteome</keyword>
<reference evidence="2 4" key="2">
    <citation type="submission" date="2023-01" db="EMBL/GenBank/DDBJ databases">
        <title>Trichodesmium-associated heterotrophic epibiont bacteria.</title>
        <authorList>
            <person name="Cleveland C.S."/>
            <person name="Webb E.A."/>
        </authorList>
    </citation>
    <scope>NUCLEOTIDE SEQUENCE [LARGE SCALE GENOMIC DNA]</scope>
    <source>
        <strain evidence="2 4">USCH2</strain>
    </source>
</reference>
<dbReference type="SUPFAM" id="SSF48452">
    <property type="entry name" value="TPR-like"/>
    <property type="match status" value="1"/>
</dbReference>
<dbReference type="EMBL" id="JAQPZS010000002">
    <property type="protein sequence ID" value="MEJ6495131.1"/>
    <property type="molecule type" value="Genomic_DNA"/>
</dbReference>
<dbReference type="STRING" id="570156.AOG27_07000"/>
<dbReference type="InterPro" id="IPR011990">
    <property type="entry name" value="TPR-like_helical_dom_sf"/>
</dbReference>
<evidence type="ECO:0000313" key="1">
    <source>
        <dbReference type="EMBL" id="KPM84044.1"/>
    </source>
</evidence>
<name>A0A0P7D5Z6_9GAMM</name>
<dbReference type="SMART" id="SM00028">
    <property type="entry name" value="TPR"/>
    <property type="match status" value="4"/>
</dbReference>
<comment type="caution">
    <text evidence="1">The sequence shown here is derived from an EMBL/GenBank/DDBJ whole genome shotgun (WGS) entry which is preliminary data.</text>
</comment>
<dbReference type="PROSITE" id="PS51257">
    <property type="entry name" value="PROKAR_LIPOPROTEIN"/>
    <property type="match status" value="1"/>
</dbReference>
<dbReference type="EMBL" id="LJTC01000004">
    <property type="protein sequence ID" value="KPM84044.1"/>
    <property type="molecule type" value="Genomic_DNA"/>
</dbReference>
<reference evidence="1 3" key="1">
    <citation type="submission" date="2015-09" db="EMBL/GenBank/DDBJ databases">
        <title>Draft Genome Sequence of Pseudoalteromonas lipolytica UCD-48B.</title>
        <authorList>
            <person name="Krusor M."/>
            <person name="Coil D.A."/>
            <person name="Lang J.M."/>
            <person name="Eisen J.A."/>
            <person name="Alexiev A."/>
        </authorList>
    </citation>
    <scope>NUCLEOTIDE SEQUENCE [LARGE SCALE GENOMIC DNA]</scope>
    <source>
        <strain evidence="1 3">UCD-48B</strain>
    </source>
</reference>